<keyword evidence="1" id="KW-0813">Transport</keyword>
<dbReference type="InterPro" id="IPR001775">
    <property type="entry name" value="GspD/PilQ"/>
</dbReference>
<dbReference type="PRINTS" id="PR00811">
    <property type="entry name" value="BCTERIALGSPD"/>
</dbReference>
<organism evidence="5 6">
    <name type="scientific">Saccharospirillum salsuginis</name>
    <dbReference type="NCBI Taxonomy" id="418750"/>
    <lineage>
        <taxon>Bacteria</taxon>
        <taxon>Pseudomonadati</taxon>
        <taxon>Pseudomonadota</taxon>
        <taxon>Gammaproteobacteria</taxon>
        <taxon>Oceanospirillales</taxon>
        <taxon>Saccharospirillaceae</taxon>
        <taxon>Saccharospirillum</taxon>
    </lineage>
</organism>
<dbReference type="InterPro" id="IPR011662">
    <property type="entry name" value="Secretin/TonB_short_N"/>
</dbReference>
<dbReference type="AlphaFoldDB" id="A0A918N824"/>
<feature type="domain" description="Secretin/TonB short N-terminal" evidence="4">
    <location>
        <begin position="110"/>
        <end position="158"/>
    </location>
</feature>
<dbReference type="GO" id="GO:0009306">
    <property type="term" value="P:protein secretion"/>
    <property type="evidence" value="ECO:0007669"/>
    <property type="project" value="InterPro"/>
</dbReference>
<evidence type="ECO:0000259" key="4">
    <source>
        <dbReference type="SMART" id="SM00965"/>
    </source>
</evidence>
<keyword evidence="6" id="KW-1185">Reference proteome</keyword>
<dbReference type="GO" id="GO:0019867">
    <property type="term" value="C:outer membrane"/>
    <property type="evidence" value="ECO:0007669"/>
    <property type="project" value="InterPro"/>
</dbReference>
<keyword evidence="2" id="KW-0472">Membrane</keyword>
<dbReference type="InterPro" id="IPR050810">
    <property type="entry name" value="Bact_Secretion_Sys_Channel"/>
</dbReference>
<dbReference type="RefSeq" id="WP_189607368.1">
    <property type="nucleotide sequence ID" value="NZ_BMXR01000002.1"/>
</dbReference>
<gene>
    <name evidence="5" type="ORF">GCM10007392_09740</name>
</gene>
<dbReference type="Pfam" id="PF00263">
    <property type="entry name" value="Secretin"/>
    <property type="match status" value="1"/>
</dbReference>
<evidence type="ECO:0000313" key="5">
    <source>
        <dbReference type="EMBL" id="GGX44986.1"/>
    </source>
</evidence>
<dbReference type="InterPro" id="IPR011514">
    <property type="entry name" value="Secretin_N_2"/>
</dbReference>
<evidence type="ECO:0000313" key="6">
    <source>
        <dbReference type="Proteomes" id="UP000626148"/>
    </source>
</evidence>
<keyword evidence="3" id="KW-0998">Cell outer membrane</keyword>
<protein>
    <submittedName>
        <fullName evidence="5">Pilus (MSHA type) biogenesis protein MshL</fullName>
    </submittedName>
</protein>
<reference evidence="5" key="1">
    <citation type="journal article" date="2014" name="Int. J. Syst. Evol. Microbiol.">
        <title>Complete genome sequence of Corynebacterium casei LMG S-19264T (=DSM 44701T), isolated from a smear-ripened cheese.</title>
        <authorList>
            <consortium name="US DOE Joint Genome Institute (JGI-PGF)"/>
            <person name="Walter F."/>
            <person name="Albersmeier A."/>
            <person name="Kalinowski J."/>
            <person name="Ruckert C."/>
        </authorList>
    </citation>
    <scope>NUCLEOTIDE SEQUENCE</scope>
    <source>
        <strain evidence="5">KCTC 22169</strain>
    </source>
</reference>
<proteinExistence type="predicted"/>
<evidence type="ECO:0000256" key="3">
    <source>
        <dbReference type="ARBA" id="ARBA00023237"/>
    </source>
</evidence>
<dbReference type="EMBL" id="BMXR01000002">
    <property type="protein sequence ID" value="GGX44986.1"/>
    <property type="molecule type" value="Genomic_DNA"/>
</dbReference>
<dbReference type="InterPro" id="IPR013358">
    <property type="entry name" value="Pilus_biogenesis_MshL"/>
</dbReference>
<dbReference type="InterPro" id="IPR004846">
    <property type="entry name" value="T2SS/T3SS_dom"/>
</dbReference>
<accession>A0A918N824</accession>
<dbReference type="Pfam" id="PF07655">
    <property type="entry name" value="Secretin_N_2"/>
    <property type="match status" value="1"/>
</dbReference>
<dbReference type="Proteomes" id="UP000626148">
    <property type="component" value="Unassembled WGS sequence"/>
</dbReference>
<name>A0A918N824_9GAMM</name>
<dbReference type="Gene3D" id="3.55.50.30">
    <property type="match status" value="1"/>
</dbReference>
<sequence>MTDLTPSAISPLRAILGTVLVVSVLAGCTSVTPKQPRETPDFDAKAALEESRPDAVPERTQKAPVEAPQALEDDLLDFSQAPRAAKRFDVQADNVPLQRFFADLGRTEGINVLVDPSINGTISLNMRSVTIEQVMSAMRDLYGYDYQRTDYGYRVLPNQIQTRIYHLNYLNVARSGRSDTTVSGGQISRQGSEANETSSVATEYSADFWEGMETTVMGLLDEGPGRQVVVNPQSGLLVVRATPREHEVVGRFLDDAEGSLQKQVVIEAKVVEVTLNNEFRSGINWETFTEDVAQLSGNALAGVGNIGGVFSLNVDSEDFTAMLQLLSHQGDVQVLSSPRVSTVNNQKAVIKVGTDEFFVTEVTSRDESDDNGNNTSTPEFVLSPFFSGIALDVTPQISAQDNVILHVRPSVTEVVESTKVINVGNQTYNLPLALSNVRETDSIIRAASGQIVVIGGLLSQKQDTSATGLPWLSRVPGLKFLFAQNRETQSKSELVILLKPVVYDERTTLDDLDKVLNRM</sequence>
<dbReference type="GO" id="GO:0009297">
    <property type="term" value="P:pilus assembly"/>
    <property type="evidence" value="ECO:0007669"/>
    <property type="project" value="InterPro"/>
</dbReference>
<reference evidence="5" key="2">
    <citation type="submission" date="2020-09" db="EMBL/GenBank/DDBJ databases">
        <authorList>
            <person name="Sun Q."/>
            <person name="Kim S."/>
        </authorList>
    </citation>
    <scope>NUCLEOTIDE SEQUENCE</scope>
    <source>
        <strain evidence="5">KCTC 22169</strain>
    </source>
</reference>
<dbReference type="NCBIfam" id="TIGR02519">
    <property type="entry name" value="pilus_MshL"/>
    <property type="match status" value="1"/>
</dbReference>
<dbReference type="PANTHER" id="PTHR30332:SF17">
    <property type="entry name" value="TYPE IV PILIATION SYSTEM PROTEIN DR_0774-RELATED"/>
    <property type="match status" value="1"/>
</dbReference>
<dbReference type="PANTHER" id="PTHR30332">
    <property type="entry name" value="PROBABLE GENERAL SECRETION PATHWAY PROTEIN D"/>
    <property type="match status" value="1"/>
</dbReference>
<dbReference type="GO" id="GO:0015627">
    <property type="term" value="C:type II protein secretion system complex"/>
    <property type="evidence" value="ECO:0007669"/>
    <property type="project" value="TreeGrafter"/>
</dbReference>
<dbReference type="SMART" id="SM00965">
    <property type="entry name" value="STN"/>
    <property type="match status" value="1"/>
</dbReference>
<dbReference type="Pfam" id="PF07660">
    <property type="entry name" value="STN"/>
    <property type="match status" value="1"/>
</dbReference>
<comment type="caution">
    <text evidence="5">The sequence shown here is derived from an EMBL/GenBank/DDBJ whole genome shotgun (WGS) entry which is preliminary data.</text>
</comment>
<evidence type="ECO:0000256" key="1">
    <source>
        <dbReference type="ARBA" id="ARBA00022448"/>
    </source>
</evidence>
<evidence type="ECO:0000256" key="2">
    <source>
        <dbReference type="ARBA" id="ARBA00023136"/>
    </source>
</evidence>